<evidence type="ECO:0000313" key="6">
    <source>
        <dbReference type="Proteomes" id="UP001458880"/>
    </source>
</evidence>
<dbReference type="GO" id="GO:0005615">
    <property type="term" value="C:extracellular space"/>
    <property type="evidence" value="ECO:0007669"/>
    <property type="project" value="TreeGrafter"/>
</dbReference>
<comment type="caution">
    <text evidence="5">The sequence shown here is derived from an EMBL/GenBank/DDBJ whole genome shotgun (WGS) entry which is preliminary data.</text>
</comment>
<accession>A0AAW1KKL3</accession>
<dbReference type="FunFam" id="3.15.10.30:FF:000001">
    <property type="entry name" value="Takeout-like protein 1"/>
    <property type="match status" value="1"/>
</dbReference>
<protein>
    <submittedName>
        <fullName evidence="5">Hemolymph juvenile hormone binding protein (JHBP)</fullName>
    </submittedName>
</protein>
<feature type="chain" id="PRO_5044717890" evidence="4">
    <location>
        <begin position="22"/>
        <end position="245"/>
    </location>
</feature>
<dbReference type="PANTHER" id="PTHR11008:SF14">
    <property type="entry name" value="CIRCADIAN CLOCK-CONTROLLED PROTEIN-LIKE PROTEIN"/>
    <property type="match status" value="1"/>
</dbReference>
<feature type="signal peptide" evidence="4">
    <location>
        <begin position="1"/>
        <end position="21"/>
    </location>
</feature>
<keyword evidence="6" id="KW-1185">Reference proteome</keyword>
<dbReference type="EMBL" id="JASPKY010000218">
    <property type="protein sequence ID" value="KAK9719550.1"/>
    <property type="molecule type" value="Genomic_DNA"/>
</dbReference>
<dbReference type="PANTHER" id="PTHR11008">
    <property type="entry name" value="PROTEIN TAKEOUT-LIKE PROTEIN"/>
    <property type="match status" value="1"/>
</dbReference>
<comment type="similarity">
    <text evidence="3">Belongs to the TO family.</text>
</comment>
<dbReference type="Pfam" id="PF06585">
    <property type="entry name" value="JHBP"/>
    <property type="match status" value="1"/>
</dbReference>
<name>A0AAW1KKL3_POPJA</name>
<reference evidence="5" key="1">
    <citation type="submission" date="2023-05" db="EMBL/GenBank/DDBJ databases">
        <authorList>
            <person name="Nardi F."/>
            <person name="Carapelli A."/>
            <person name="Cucini C."/>
        </authorList>
    </citation>
    <scope>NUCLEOTIDE SEQUENCE</scope>
    <source>
        <strain evidence="5">DMR45628</strain>
        <tissue evidence="5">Testes</tissue>
    </source>
</reference>
<dbReference type="Gene3D" id="3.15.10.30">
    <property type="entry name" value="Haemolymph juvenile hormone binding protein"/>
    <property type="match status" value="1"/>
</dbReference>
<gene>
    <name evidence="5" type="ORF">QE152_g22580</name>
</gene>
<evidence type="ECO:0000256" key="1">
    <source>
        <dbReference type="ARBA" id="ARBA00022729"/>
    </source>
</evidence>
<dbReference type="InterPro" id="IPR010562">
    <property type="entry name" value="Haemolymph_juvenile_hormone-bd"/>
</dbReference>
<sequence length="245" mass="28737">MRYTFVLLICVVCFSFRAVCGKDLPSFIKKCKRQDPKLNDCMKKALMDFKPYLRDGVKEMKVPSLNPYVLPTATIRTNWMNTTLTNLNLYNSHDYVVDYFDIDLDQGVIRLNLTTDHMEMNSQYEIDGRILQFILHGEGKMEGNVNNTKVGIRLSGKKVQRKGQEYLNLEEIIYELIDRPNSYMYFHNLFRNNPEITKTVNKVIEDNQDELFKDIHPLVEKIISEIDLSMFKGVFDTYSLNELFD</sequence>
<proteinExistence type="inferred from homology"/>
<dbReference type="EMBL" id="JASPKY010000218">
    <property type="protein sequence ID" value="KAK9719549.1"/>
    <property type="molecule type" value="Genomic_DNA"/>
</dbReference>
<keyword evidence="1 4" id="KW-0732">Signal</keyword>
<reference evidence="5 6" key="2">
    <citation type="journal article" date="2024" name="BMC Genomics">
        <title>De novo assembly and annotation of Popillia japonica's genome with initial clues to its potential as an invasive pest.</title>
        <authorList>
            <person name="Cucini C."/>
            <person name="Boschi S."/>
            <person name="Funari R."/>
            <person name="Cardaioli E."/>
            <person name="Iannotti N."/>
            <person name="Marturano G."/>
            <person name="Paoli F."/>
            <person name="Bruttini M."/>
            <person name="Carapelli A."/>
            <person name="Frati F."/>
            <person name="Nardi F."/>
        </authorList>
    </citation>
    <scope>NUCLEOTIDE SEQUENCE [LARGE SCALE GENOMIC DNA]</scope>
    <source>
        <strain evidence="5">DMR45628</strain>
    </source>
</reference>
<dbReference type="SMART" id="SM00700">
    <property type="entry name" value="JHBP"/>
    <property type="match status" value="1"/>
</dbReference>
<evidence type="ECO:0000256" key="2">
    <source>
        <dbReference type="ARBA" id="ARBA00023108"/>
    </source>
</evidence>
<evidence type="ECO:0000313" key="5">
    <source>
        <dbReference type="EMBL" id="KAK9719550.1"/>
    </source>
</evidence>
<dbReference type="GO" id="GO:0007623">
    <property type="term" value="P:circadian rhythm"/>
    <property type="evidence" value="ECO:0007669"/>
    <property type="project" value="UniProtKB-ARBA"/>
</dbReference>
<evidence type="ECO:0000256" key="4">
    <source>
        <dbReference type="SAM" id="SignalP"/>
    </source>
</evidence>
<keyword evidence="2" id="KW-0090">Biological rhythms</keyword>
<evidence type="ECO:0000256" key="3">
    <source>
        <dbReference type="ARBA" id="ARBA00060902"/>
    </source>
</evidence>
<dbReference type="AlphaFoldDB" id="A0AAW1KKL3"/>
<dbReference type="InterPro" id="IPR038606">
    <property type="entry name" value="To_sf"/>
</dbReference>
<dbReference type="Proteomes" id="UP001458880">
    <property type="component" value="Unassembled WGS sequence"/>
</dbReference>
<organism evidence="5 6">
    <name type="scientific">Popillia japonica</name>
    <name type="common">Japanese beetle</name>
    <dbReference type="NCBI Taxonomy" id="7064"/>
    <lineage>
        <taxon>Eukaryota</taxon>
        <taxon>Metazoa</taxon>
        <taxon>Ecdysozoa</taxon>
        <taxon>Arthropoda</taxon>
        <taxon>Hexapoda</taxon>
        <taxon>Insecta</taxon>
        <taxon>Pterygota</taxon>
        <taxon>Neoptera</taxon>
        <taxon>Endopterygota</taxon>
        <taxon>Coleoptera</taxon>
        <taxon>Polyphaga</taxon>
        <taxon>Scarabaeiformia</taxon>
        <taxon>Scarabaeidae</taxon>
        <taxon>Rutelinae</taxon>
        <taxon>Popillia</taxon>
    </lineage>
</organism>